<evidence type="ECO:0000313" key="3">
    <source>
        <dbReference type="Proteomes" id="UP000807716"/>
    </source>
</evidence>
<feature type="compositionally biased region" description="Acidic residues" evidence="1">
    <location>
        <begin position="217"/>
        <end position="226"/>
    </location>
</feature>
<feature type="compositionally biased region" description="Gly residues" evidence="1">
    <location>
        <begin position="198"/>
        <end position="207"/>
    </location>
</feature>
<reference evidence="2" key="1">
    <citation type="journal article" date="2020" name="Fungal Divers.">
        <title>Resolving the Mortierellaceae phylogeny through synthesis of multi-gene phylogenetics and phylogenomics.</title>
        <authorList>
            <person name="Vandepol N."/>
            <person name="Liber J."/>
            <person name="Desiro A."/>
            <person name="Na H."/>
            <person name="Kennedy M."/>
            <person name="Barry K."/>
            <person name="Grigoriev I.V."/>
            <person name="Miller A.N."/>
            <person name="O'Donnell K."/>
            <person name="Stajich J.E."/>
            <person name="Bonito G."/>
        </authorList>
    </citation>
    <scope>NUCLEOTIDE SEQUENCE</scope>
    <source>
        <strain evidence="2">BC1065</strain>
    </source>
</reference>
<feature type="region of interest" description="Disordered" evidence="1">
    <location>
        <begin position="169"/>
        <end position="284"/>
    </location>
</feature>
<feature type="compositionally biased region" description="Acidic residues" evidence="1">
    <location>
        <begin position="256"/>
        <end position="270"/>
    </location>
</feature>
<dbReference type="Proteomes" id="UP000807716">
    <property type="component" value="Unassembled WGS sequence"/>
</dbReference>
<comment type="caution">
    <text evidence="2">The sequence shown here is derived from an EMBL/GenBank/DDBJ whole genome shotgun (WGS) entry which is preliminary data.</text>
</comment>
<name>A0A9P6TVY1_9FUNG</name>
<feature type="compositionally biased region" description="Basic and acidic residues" evidence="1">
    <location>
        <begin position="227"/>
        <end position="244"/>
    </location>
</feature>
<protein>
    <submittedName>
        <fullName evidence="2">Uncharacterized protein</fullName>
    </submittedName>
</protein>
<organism evidence="2 3">
    <name type="scientific">Actinomortierella ambigua</name>
    <dbReference type="NCBI Taxonomy" id="1343610"/>
    <lineage>
        <taxon>Eukaryota</taxon>
        <taxon>Fungi</taxon>
        <taxon>Fungi incertae sedis</taxon>
        <taxon>Mucoromycota</taxon>
        <taxon>Mortierellomycotina</taxon>
        <taxon>Mortierellomycetes</taxon>
        <taxon>Mortierellales</taxon>
        <taxon>Mortierellaceae</taxon>
        <taxon>Actinomortierella</taxon>
    </lineage>
</organism>
<proteinExistence type="predicted"/>
<dbReference type="EMBL" id="JAAAJB010001117">
    <property type="protein sequence ID" value="KAG0248976.1"/>
    <property type="molecule type" value="Genomic_DNA"/>
</dbReference>
<evidence type="ECO:0000256" key="1">
    <source>
        <dbReference type="SAM" id="MobiDB-lite"/>
    </source>
</evidence>
<dbReference type="AlphaFoldDB" id="A0A9P6TVY1"/>
<keyword evidence="3" id="KW-1185">Reference proteome</keyword>
<gene>
    <name evidence="2" type="ORF">DFQ27_000492</name>
</gene>
<sequence length="284" mass="29561">MRAGVVKNILDGRSEDANTMGKFTLAMECVGVLKLQHVSLGEIEALLNENTFSPSTITLTEEALCHLLSSTGGRPDLVKPLLRQYDEAVKKTLVENKLPKKVPSLRQYIEYTKGHTGVLVRALFGTGRHANVKLMDDHLAGQTDKRSLILRPAFHTDGLTVTLLAHNLGMPKKKPDGDGDGDGGSKGDSKGDPKGKGLHGGSKGGGKAVAPAPQAESDGDGDNDGDGDSKGDSKGKGLHGDSKGKGKAVARAGNDGESDGDGDGDGSDDGQMEKAMAASKSSYM</sequence>
<accession>A0A9P6TVY1</accession>
<feature type="compositionally biased region" description="Basic and acidic residues" evidence="1">
    <location>
        <begin position="173"/>
        <end position="195"/>
    </location>
</feature>
<evidence type="ECO:0000313" key="2">
    <source>
        <dbReference type="EMBL" id="KAG0248976.1"/>
    </source>
</evidence>